<dbReference type="HOGENOM" id="CLU_1975181_0_0_9"/>
<dbReference type="SUPFAM" id="SSF53187">
    <property type="entry name" value="Zn-dependent exopeptidases"/>
    <property type="match status" value="1"/>
</dbReference>
<name>D3ARZ3_9FIRM</name>
<dbReference type="Pfam" id="PF01546">
    <property type="entry name" value="Peptidase_M20"/>
    <property type="match status" value="1"/>
</dbReference>
<gene>
    <name evidence="2" type="ORF">CLOSTHATH_06399</name>
</gene>
<evidence type="ECO:0000313" key="2">
    <source>
        <dbReference type="EMBL" id="EFC95421.1"/>
    </source>
</evidence>
<dbReference type="Gene3D" id="3.40.630.10">
    <property type="entry name" value="Zn peptidases"/>
    <property type="match status" value="1"/>
</dbReference>
<sequence>DFDEKKFAEKKEFITRVAAYLNERYGKGTVELELKESYRNMKAIIEPHIYLIDIAKAAMEETGIEPIVTPIRGGTDGARLSYMGLPCPNLCTGGHNFHGKYEFIPVQSMEKVVELLLKIVEKFAER</sequence>
<dbReference type="AlphaFoldDB" id="D3ARZ3"/>
<dbReference type="PANTHER" id="PTHR42994:SF1">
    <property type="entry name" value="PEPTIDASE T"/>
    <property type="match status" value="1"/>
</dbReference>
<dbReference type="InterPro" id="IPR002933">
    <property type="entry name" value="Peptidase_M20"/>
</dbReference>
<reference evidence="2 3" key="1">
    <citation type="submission" date="2010-01" db="EMBL/GenBank/DDBJ databases">
        <authorList>
            <person name="Weinstock G."/>
            <person name="Sodergren E."/>
            <person name="Clifton S."/>
            <person name="Fulton L."/>
            <person name="Fulton B."/>
            <person name="Courtney L."/>
            <person name="Fronick C."/>
            <person name="Harrison M."/>
            <person name="Strong C."/>
            <person name="Farmer C."/>
            <person name="Delahaunty K."/>
            <person name="Markovic C."/>
            <person name="Hall O."/>
            <person name="Minx P."/>
            <person name="Tomlinson C."/>
            <person name="Mitreva M."/>
            <person name="Nelson J."/>
            <person name="Hou S."/>
            <person name="Wollam A."/>
            <person name="Pepin K.H."/>
            <person name="Johnson M."/>
            <person name="Bhonagiri V."/>
            <person name="Nash W.E."/>
            <person name="Warren W."/>
            <person name="Chinwalla A."/>
            <person name="Mardis E.R."/>
            <person name="Wilson R.K."/>
        </authorList>
    </citation>
    <scope>NUCLEOTIDE SEQUENCE [LARGE SCALE GENOMIC DNA]</scope>
    <source>
        <strain evidence="2 3">DSM 13479</strain>
    </source>
</reference>
<dbReference type="Proteomes" id="UP000004968">
    <property type="component" value="Unassembled WGS sequence"/>
</dbReference>
<comment type="cofactor">
    <cofactor evidence="1">
        <name>Zn(2+)</name>
        <dbReference type="ChEBI" id="CHEBI:29105"/>
    </cofactor>
</comment>
<evidence type="ECO:0008006" key="4">
    <source>
        <dbReference type="Google" id="ProtNLM"/>
    </source>
</evidence>
<accession>D3ARZ3</accession>
<evidence type="ECO:0000313" key="3">
    <source>
        <dbReference type="Proteomes" id="UP000004968"/>
    </source>
</evidence>
<organism evidence="2 3">
    <name type="scientific">Hungatella hathewayi DSM 13479</name>
    <dbReference type="NCBI Taxonomy" id="566550"/>
    <lineage>
        <taxon>Bacteria</taxon>
        <taxon>Bacillati</taxon>
        <taxon>Bacillota</taxon>
        <taxon>Clostridia</taxon>
        <taxon>Lachnospirales</taxon>
        <taxon>Lachnospiraceae</taxon>
        <taxon>Hungatella</taxon>
    </lineage>
</organism>
<evidence type="ECO:0000256" key="1">
    <source>
        <dbReference type="ARBA" id="ARBA00001947"/>
    </source>
</evidence>
<feature type="non-terminal residue" evidence="2">
    <location>
        <position position="1"/>
    </location>
</feature>
<dbReference type="PANTHER" id="PTHR42994">
    <property type="entry name" value="PEPTIDASE T"/>
    <property type="match status" value="1"/>
</dbReference>
<proteinExistence type="predicted"/>
<comment type="caution">
    <text evidence="2">The sequence shown here is derived from an EMBL/GenBank/DDBJ whole genome shotgun (WGS) entry which is preliminary data.</text>
</comment>
<dbReference type="GO" id="GO:0016787">
    <property type="term" value="F:hydrolase activity"/>
    <property type="evidence" value="ECO:0007669"/>
    <property type="project" value="InterPro"/>
</dbReference>
<protein>
    <recommendedName>
        <fullName evidence="4">Peptidase T</fullName>
    </recommendedName>
</protein>
<dbReference type="EMBL" id="ACIO01000756">
    <property type="protein sequence ID" value="EFC95421.1"/>
    <property type="molecule type" value="Genomic_DNA"/>
</dbReference>
<dbReference type="RefSeq" id="WP_006776812.1">
    <property type="nucleotide sequence ID" value="NZ_GG667833.1"/>
</dbReference>